<keyword evidence="3" id="KW-1185">Reference proteome</keyword>
<dbReference type="Proteomes" id="UP000735302">
    <property type="component" value="Unassembled WGS sequence"/>
</dbReference>
<dbReference type="SUPFAM" id="SSF56436">
    <property type="entry name" value="C-type lectin-like"/>
    <property type="match status" value="1"/>
</dbReference>
<proteinExistence type="predicted"/>
<evidence type="ECO:0000313" key="2">
    <source>
        <dbReference type="EMBL" id="GFO15755.1"/>
    </source>
</evidence>
<gene>
    <name evidence="2" type="ORF">PoB_004226000</name>
</gene>
<accession>A0AAV4B8A0</accession>
<dbReference type="CDD" id="cd00037">
    <property type="entry name" value="CLECT"/>
    <property type="match status" value="1"/>
</dbReference>
<evidence type="ECO:0000313" key="3">
    <source>
        <dbReference type="Proteomes" id="UP000735302"/>
    </source>
</evidence>
<dbReference type="InterPro" id="IPR001304">
    <property type="entry name" value="C-type_lectin-like"/>
</dbReference>
<sequence length="143" mass="16337">MRDNLTGTVQYSQSVLTAHIFWPSILCKEKNRCEYKDSELVAIQSYEENKFIQGLLRGDDATGAWIGVVLVDDEGGQWINHNTYDEQKFTYWADIRTGSPKGLTGNDEFDIVQCAYLSKQDRWEWAGKDCYSGSGMKSVCKSW</sequence>
<feature type="domain" description="C-type lectin" evidence="1">
    <location>
        <begin position="27"/>
        <end position="130"/>
    </location>
</feature>
<reference evidence="2 3" key="1">
    <citation type="journal article" date="2021" name="Elife">
        <title>Chloroplast acquisition without the gene transfer in kleptoplastic sea slugs, Plakobranchus ocellatus.</title>
        <authorList>
            <person name="Maeda T."/>
            <person name="Takahashi S."/>
            <person name="Yoshida T."/>
            <person name="Shimamura S."/>
            <person name="Takaki Y."/>
            <person name="Nagai Y."/>
            <person name="Toyoda A."/>
            <person name="Suzuki Y."/>
            <person name="Arimoto A."/>
            <person name="Ishii H."/>
            <person name="Satoh N."/>
            <person name="Nishiyama T."/>
            <person name="Hasebe M."/>
            <person name="Maruyama T."/>
            <person name="Minagawa J."/>
            <person name="Obokata J."/>
            <person name="Shigenobu S."/>
        </authorList>
    </citation>
    <scope>NUCLEOTIDE SEQUENCE [LARGE SCALE GENOMIC DNA]</scope>
</reference>
<name>A0AAV4B8A0_9GAST</name>
<evidence type="ECO:0000259" key="1">
    <source>
        <dbReference type="PROSITE" id="PS50041"/>
    </source>
</evidence>
<dbReference type="InterPro" id="IPR016186">
    <property type="entry name" value="C-type_lectin-like/link_sf"/>
</dbReference>
<comment type="caution">
    <text evidence="2">The sequence shown here is derived from an EMBL/GenBank/DDBJ whole genome shotgun (WGS) entry which is preliminary data.</text>
</comment>
<dbReference type="EMBL" id="BLXT01004630">
    <property type="protein sequence ID" value="GFO15755.1"/>
    <property type="molecule type" value="Genomic_DNA"/>
</dbReference>
<dbReference type="Pfam" id="PF00059">
    <property type="entry name" value="Lectin_C"/>
    <property type="match status" value="1"/>
</dbReference>
<dbReference type="PROSITE" id="PS50041">
    <property type="entry name" value="C_TYPE_LECTIN_2"/>
    <property type="match status" value="1"/>
</dbReference>
<dbReference type="Gene3D" id="3.10.100.10">
    <property type="entry name" value="Mannose-Binding Protein A, subunit A"/>
    <property type="match status" value="1"/>
</dbReference>
<dbReference type="InterPro" id="IPR016187">
    <property type="entry name" value="CTDL_fold"/>
</dbReference>
<protein>
    <recommendedName>
        <fullName evidence="1">C-type lectin domain-containing protein</fullName>
    </recommendedName>
</protein>
<organism evidence="2 3">
    <name type="scientific">Plakobranchus ocellatus</name>
    <dbReference type="NCBI Taxonomy" id="259542"/>
    <lineage>
        <taxon>Eukaryota</taxon>
        <taxon>Metazoa</taxon>
        <taxon>Spiralia</taxon>
        <taxon>Lophotrochozoa</taxon>
        <taxon>Mollusca</taxon>
        <taxon>Gastropoda</taxon>
        <taxon>Heterobranchia</taxon>
        <taxon>Euthyneura</taxon>
        <taxon>Panpulmonata</taxon>
        <taxon>Sacoglossa</taxon>
        <taxon>Placobranchoidea</taxon>
        <taxon>Plakobranchidae</taxon>
        <taxon>Plakobranchus</taxon>
    </lineage>
</organism>
<dbReference type="AlphaFoldDB" id="A0AAV4B8A0"/>